<gene>
    <name evidence="2" type="ORF">EUA03_00050</name>
</gene>
<dbReference type="AlphaFoldDB" id="A0A4R5WQG8"/>
<proteinExistence type="predicted"/>
<organism evidence="2 3">
    <name type="scientific">Mycolicibacterium mucogenicum</name>
    <name type="common">Mycobacterium mucogenicum</name>
    <dbReference type="NCBI Taxonomy" id="56689"/>
    <lineage>
        <taxon>Bacteria</taxon>
        <taxon>Bacillati</taxon>
        <taxon>Actinomycetota</taxon>
        <taxon>Actinomycetes</taxon>
        <taxon>Mycobacteriales</taxon>
        <taxon>Mycobacteriaceae</taxon>
        <taxon>Mycolicibacterium</taxon>
    </lineage>
</organism>
<dbReference type="InterPro" id="IPR029016">
    <property type="entry name" value="GAF-like_dom_sf"/>
</dbReference>
<dbReference type="Proteomes" id="UP000294929">
    <property type="component" value="Unassembled WGS sequence"/>
</dbReference>
<name>A0A4R5WQG8_MYCMU</name>
<evidence type="ECO:0000313" key="2">
    <source>
        <dbReference type="EMBL" id="TDK93553.1"/>
    </source>
</evidence>
<feature type="domain" description="GAF" evidence="1">
    <location>
        <begin position="138"/>
        <end position="247"/>
    </location>
</feature>
<protein>
    <submittedName>
        <fullName evidence="2">Transcriptional regulator</fullName>
    </submittedName>
</protein>
<dbReference type="Pfam" id="PF01590">
    <property type="entry name" value="GAF"/>
    <property type="match status" value="1"/>
</dbReference>
<evidence type="ECO:0000313" key="3">
    <source>
        <dbReference type="Proteomes" id="UP000294929"/>
    </source>
</evidence>
<accession>A0A4R5WQG8</accession>
<dbReference type="InterPro" id="IPR003018">
    <property type="entry name" value="GAF"/>
</dbReference>
<comment type="caution">
    <text evidence="2">The sequence shown here is derived from an EMBL/GenBank/DDBJ whole genome shotgun (WGS) entry which is preliminary data.</text>
</comment>
<reference evidence="2 3" key="1">
    <citation type="submission" date="2019-01" db="EMBL/GenBank/DDBJ databases">
        <title>High-quality-draft genome sequences of five non-tuberculosis mycobacteriaceae isolated from a nosocomial environment.</title>
        <authorList>
            <person name="Tiago I."/>
            <person name="Alarico S."/>
            <person name="Pereira S.G."/>
            <person name="Coelho C."/>
            <person name="Maranha A."/>
            <person name="Empadinhas N."/>
        </authorList>
    </citation>
    <scope>NUCLEOTIDE SEQUENCE [LARGE SCALE GENOMIC DNA]</scope>
    <source>
        <strain evidence="2 3">24AIII</strain>
    </source>
</reference>
<dbReference type="Gene3D" id="3.30.450.40">
    <property type="match status" value="1"/>
</dbReference>
<sequence>MPRAGPNLCLRTPRSTTLAATQVCIRPARSVSVVGTSRTEGSPAGSTLRAVHQRFVTGEIDAQHLDPAAVRPVIADSWRRSLATGVDPDLGGAQFTPVVPKTLDQLRAEQPIAAALPVIRKLLVEDAKDSGVMVAVAAADGTLLWVEGDKTALSRGEAMNFVAGANWSERSAGTNAPGTALALDRELQIHGSEHFARLVQPWTCTAVPVHDPTTGELIGCVDLTGDSQIASAQTLGLVRATVMAIENHLALQRLLQPTPSPVTMARLTVLGGDRPRWVATGDDGQPRQHTLSGRHADILVLLSRHPEGLSADHLAMLLDDNDLDSVTIRVEMSRLRRVIGAQYVASRPYRLLTPIDSDVADVFAALHRGDVDAALSHYSGALLPQSVSPAIARLRTELGESLRTAVLSASAAGHVGLLRRWLALPDGRDDRHGWQLLRNHPSADAVVRAQAVGHLAGLDADLG</sequence>
<evidence type="ECO:0000259" key="1">
    <source>
        <dbReference type="Pfam" id="PF01590"/>
    </source>
</evidence>
<dbReference type="EMBL" id="SDLO01000001">
    <property type="protein sequence ID" value="TDK93553.1"/>
    <property type="molecule type" value="Genomic_DNA"/>
</dbReference>